<dbReference type="EMBL" id="MT145139">
    <property type="protein sequence ID" value="QJI04009.1"/>
    <property type="molecule type" value="Genomic_DNA"/>
</dbReference>
<evidence type="ECO:0000313" key="2">
    <source>
        <dbReference type="EMBL" id="QJA59919.1"/>
    </source>
</evidence>
<evidence type="ECO:0000313" key="1">
    <source>
        <dbReference type="EMBL" id="QJA50002.1"/>
    </source>
</evidence>
<sequence length="74" mass="8482">MRINKVDLDELNQVITAMQSVPVMLITYEERRTGITYPQKKFMDKQDEIMDKYNLKEGDSISLSTGEITVAPIS</sequence>
<accession>A0A6H1ZRB7</accession>
<dbReference type="EMBL" id="MT141388">
    <property type="protein sequence ID" value="QJA59919.1"/>
    <property type="molecule type" value="Genomic_DNA"/>
</dbReference>
<protein>
    <submittedName>
        <fullName evidence="1">Uncharacterized protein</fullName>
    </submittedName>
</protein>
<dbReference type="AlphaFoldDB" id="A0A6H1ZRB7"/>
<name>A0A6H1ZRB7_9ZZZZ</name>
<dbReference type="EMBL" id="MT144168">
    <property type="protein sequence ID" value="QJA50002.1"/>
    <property type="molecule type" value="Genomic_DNA"/>
</dbReference>
<evidence type="ECO:0000313" key="3">
    <source>
        <dbReference type="EMBL" id="QJI04009.1"/>
    </source>
</evidence>
<gene>
    <name evidence="2" type="ORF">MM415B01221_0028</name>
    <name evidence="1" type="ORF">TM448A01550_0017</name>
    <name evidence="3" type="ORF">TM448B05832_0008</name>
</gene>
<reference evidence="1" key="1">
    <citation type="submission" date="2020-03" db="EMBL/GenBank/DDBJ databases">
        <title>The deep terrestrial virosphere.</title>
        <authorList>
            <person name="Holmfeldt K."/>
            <person name="Nilsson E."/>
            <person name="Simone D."/>
            <person name="Lopez-Fernandez M."/>
            <person name="Wu X."/>
            <person name="de Brujin I."/>
            <person name="Lundin D."/>
            <person name="Andersson A."/>
            <person name="Bertilsson S."/>
            <person name="Dopson M."/>
        </authorList>
    </citation>
    <scope>NUCLEOTIDE SEQUENCE</scope>
    <source>
        <strain evidence="2">MM415B01221</strain>
        <strain evidence="1">TM448A01550</strain>
        <strain evidence="3">TM448B05832</strain>
    </source>
</reference>
<proteinExistence type="predicted"/>
<organism evidence="1">
    <name type="scientific">viral metagenome</name>
    <dbReference type="NCBI Taxonomy" id="1070528"/>
    <lineage>
        <taxon>unclassified sequences</taxon>
        <taxon>metagenomes</taxon>
        <taxon>organismal metagenomes</taxon>
    </lineage>
</organism>